<dbReference type="InterPro" id="IPR033443">
    <property type="entry name" value="PROP1-like_PPR_dom"/>
</dbReference>
<keyword evidence="1" id="KW-0677">Repeat</keyword>
<dbReference type="NCBIfam" id="TIGR00756">
    <property type="entry name" value="PPR"/>
    <property type="match status" value="1"/>
</dbReference>
<dbReference type="PANTHER" id="PTHR47936:SF1">
    <property type="entry name" value="PENTATRICOPEPTIDE REPEAT-CONTAINING PROTEIN GUN1, CHLOROPLASTIC"/>
    <property type="match status" value="1"/>
</dbReference>
<dbReference type="Proteomes" id="UP000037460">
    <property type="component" value="Unassembled WGS sequence"/>
</dbReference>
<name>A0A0M0J4N1_9EUKA</name>
<evidence type="ECO:0000259" key="4">
    <source>
        <dbReference type="Pfam" id="PF17177"/>
    </source>
</evidence>
<dbReference type="AlphaFoldDB" id="A0A0M0J4N1"/>
<feature type="repeat" description="PPR" evidence="2">
    <location>
        <begin position="265"/>
        <end position="300"/>
    </location>
</feature>
<dbReference type="EMBL" id="JWZX01003373">
    <property type="protein sequence ID" value="KOO21302.1"/>
    <property type="molecule type" value="Genomic_DNA"/>
</dbReference>
<evidence type="ECO:0000256" key="1">
    <source>
        <dbReference type="ARBA" id="ARBA00022737"/>
    </source>
</evidence>
<dbReference type="Gene3D" id="1.25.40.10">
    <property type="entry name" value="Tetratricopeptide repeat domain"/>
    <property type="match status" value="2"/>
</dbReference>
<dbReference type="InterPro" id="IPR002885">
    <property type="entry name" value="PPR_rpt"/>
</dbReference>
<sequence length="782" mass="83156">MLPLEPLVGVDFVKGDFTEKTVQQDVVGRLNGELCDLLLSDTWSRAVMRCGLLLRMQQSGLQPDEQSFAAVIRAGAGTPGSSQLAKALRPQLEAAVSRRGTQEATRGLSPRSTGALVWASSTDRALCDAAGTPGLRSLQQLLAQGAQLDARAFLNALSGCAKQSGRSGEALQLVGMMEVWVHQQHSTRVRQPEIGQAYAAAIAACDESCDKEAALELLPRMKTLGVGAPAEAYHAAITACRHDGADVRTARALVAQMRQEKLSLTTRSYNCLLQVVSAAGESGDEAFAVLDELERQGLAPDEITYLHLLTACRPTAAQAKSLKSLAWHQRRLAAASSPGPSTFDGALLASSHASELKPAVSLGSDRIGSGGSRGSSSVSSMRPGSAPPWQRALALMPGMLKRGVVPTERTYAAAIELCARSSEVAEAFRLLYSMPAAGLRPDGYSIVSAATAAAAFGEYPIVLQLLHEVELEAARRRVIAHGRDGLTTDAPACPPPLRSELRLGLFDGGRGDGMGAPLDMNARTRLHHAALLACSIANAPLPQTLALIALMPERGLLHKPHAINFGLQACVANRAWREAAHVLSVAREANVRVRGEDYGKALHAYGAANPPPPWSATVRLLDEIAEQGVVLPRRALLHTLKAGVAAGVGWQAVRHLESFEFEGGAHIASDGELVAMEAQGDVTPSTTDGSLARAAPSLAALVQGEILCLAAQDGLEQDRLPVLIWRLRKADQAPTGRLLERALHACSQSRKEGWRNVPALLELARIERLRVLFSEPLCLWPV</sequence>
<evidence type="ECO:0000313" key="6">
    <source>
        <dbReference type="Proteomes" id="UP000037460"/>
    </source>
</evidence>
<feature type="compositionally biased region" description="Low complexity" evidence="3">
    <location>
        <begin position="374"/>
        <end position="384"/>
    </location>
</feature>
<gene>
    <name evidence="5" type="ORF">Ctob_000143</name>
</gene>
<evidence type="ECO:0000256" key="2">
    <source>
        <dbReference type="PROSITE-ProRule" id="PRU00708"/>
    </source>
</evidence>
<accession>A0A0M0J4N1</accession>
<keyword evidence="6" id="KW-1185">Reference proteome</keyword>
<protein>
    <submittedName>
        <fullName evidence="5">Tpr-like protein</fullName>
    </submittedName>
</protein>
<feature type="repeat" description="PPR" evidence="2">
    <location>
        <begin position="407"/>
        <end position="441"/>
    </location>
</feature>
<dbReference type="InterPro" id="IPR011990">
    <property type="entry name" value="TPR-like_helical_dom_sf"/>
</dbReference>
<comment type="caution">
    <text evidence="5">The sequence shown here is derived from an EMBL/GenBank/DDBJ whole genome shotgun (WGS) entry which is preliminary data.</text>
</comment>
<dbReference type="PROSITE" id="PS51375">
    <property type="entry name" value="PPR"/>
    <property type="match status" value="2"/>
</dbReference>
<dbReference type="Pfam" id="PF17177">
    <property type="entry name" value="PPR_long"/>
    <property type="match status" value="1"/>
</dbReference>
<dbReference type="PANTHER" id="PTHR47936">
    <property type="entry name" value="PPR_LONG DOMAIN-CONTAINING PROTEIN"/>
    <property type="match status" value="1"/>
</dbReference>
<evidence type="ECO:0000256" key="3">
    <source>
        <dbReference type="SAM" id="MobiDB-lite"/>
    </source>
</evidence>
<feature type="region of interest" description="Disordered" evidence="3">
    <location>
        <begin position="361"/>
        <end position="385"/>
    </location>
</feature>
<reference evidence="6" key="1">
    <citation type="journal article" date="2015" name="PLoS Genet.">
        <title>Genome Sequence and Transcriptome Analyses of Chrysochromulina tobin: Metabolic Tools for Enhanced Algal Fitness in the Prominent Order Prymnesiales (Haptophyceae).</title>
        <authorList>
            <person name="Hovde B.T."/>
            <person name="Deodato C.R."/>
            <person name="Hunsperger H.M."/>
            <person name="Ryken S.A."/>
            <person name="Yost W."/>
            <person name="Jha R.K."/>
            <person name="Patterson J."/>
            <person name="Monnat R.J. Jr."/>
            <person name="Barlow S.B."/>
            <person name="Starkenburg S.R."/>
            <person name="Cattolico R.A."/>
        </authorList>
    </citation>
    <scope>NUCLEOTIDE SEQUENCE</scope>
    <source>
        <strain evidence="6">CCMP291</strain>
    </source>
</reference>
<dbReference type="OrthoDB" id="20105at2759"/>
<proteinExistence type="predicted"/>
<feature type="domain" description="PROP1-like PPR" evidence="4">
    <location>
        <begin position="210"/>
        <end position="315"/>
    </location>
</feature>
<evidence type="ECO:0000313" key="5">
    <source>
        <dbReference type="EMBL" id="KOO21302.1"/>
    </source>
</evidence>
<organism evidence="5 6">
    <name type="scientific">Chrysochromulina tobinii</name>
    <dbReference type="NCBI Taxonomy" id="1460289"/>
    <lineage>
        <taxon>Eukaryota</taxon>
        <taxon>Haptista</taxon>
        <taxon>Haptophyta</taxon>
        <taxon>Prymnesiophyceae</taxon>
        <taxon>Prymnesiales</taxon>
        <taxon>Chrysochromulinaceae</taxon>
        <taxon>Chrysochromulina</taxon>
    </lineage>
</organism>